<organism evidence="1 2">
    <name type="scientific">Cetraspora pellucida</name>
    <dbReference type="NCBI Taxonomy" id="1433469"/>
    <lineage>
        <taxon>Eukaryota</taxon>
        <taxon>Fungi</taxon>
        <taxon>Fungi incertae sedis</taxon>
        <taxon>Mucoromycota</taxon>
        <taxon>Glomeromycotina</taxon>
        <taxon>Glomeromycetes</taxon>
        <taxon>Diversisporales</taxon>
        <taxon>Gigasporaceae</taxon>
        <taxon>Cetraspora</taxon>
    </lineage>
</organism>
<keyword evidence="2" id="KW-1185">Reference proteome</keyword>
<gene>
    <name evidence="1" type="ORF">SPELUC_LOCUS8269</name>
</gene>
<comment type="caution">
    <text evidence="1">The sequence shown here is derived from an EMBL/GenBank/DDBJ whole genome shotgun (WGS) entry which is preliminary data.</text>
</comment>
<feature type="non-terminal residue" evidence="1">
    <location>
        <position position="72"/>
    </location>
</feature>
<dbReference type="Proteomes" id="UP000789366">
    <property type="component" value="Unassembled WGS sequence"/>
</dbReference>
<evidence type="ECO:0000313" key="1">
    <source>
        <dbReference type="EMBL" id="CAG8632356.1"/>
    </source>
</evidence>
<accession>A0ACA9N3W2</accession>
<evidence type="ECO:0000313" key="2">
    <source>
        <dbReference type="Proteomes" id="UP000789366"/>
    </source>
</evidence>
<proteinExistence type="predicted"/>
<sequence length="72" mass="8708">MQDKKNEYKFWRLSIPTIKNQNNSNFLFTKIDQCLQQYLTPTMLKMHRDEMNQSLYYVTNLINIEDAVTTDK</sequence>
<reference evidence="1" key="1">
    <citation type="submission" date="2021-06" db="EMBL/GenBank/DDBJ databases">
        <authorList>
            <person name="Kallberg Y."/>
            <person name="Tangrot J."/>
            <person name="Rosling A."/>
        </authorList>
    </citation>
    <scope>NUCLEOTIDE SEQUENCE</scope>
    <source>
        <strain evidence="1">28 12/20/2015</strain>
    </source>
</reference>
<dbReference type="EMBL" id="CAJVPW010012115">
    <property type="protein sequence ID" value="CAG8632356.1"/>
    <property type="molecule type" value="Genomic_DNA"/>
</dbReference>
<name>A0ACA9N3W2_9GLOM</name>
<protein>
    <submittedName>
        <fullName evidence="1">4871_t:CDS:1</fullName>
    </submittedName>
</protein>